<dbReference type="PROSITE" id="PS50878">
    <property type="entry name" value="RT_POL"/>
    <property type="match status" value="1"/>
</dbReference>
<comment type="caution">
    <text evidence="2">The sequence shown here is derived from an EMBL/GenBank/DDBJ whole genome shotgun (WGS) entry which is preliminary data.</text>
</comment>
<reference evidence="2 3" key="1">
    <citation type="submission" date="2020-08" db="EMBL/GenBank/DDBJ databases">
        <authorList>
            <person name="Koutsovoulos G."/>
            <person name="Danchin GJ E."/>
        </authorList>
    </citation>
    <scope>NUCLEOTIDE SEQUENCE [LARGE SCALE GENOMIC DNA]</scope>
</reference>
<dbReference type="AlphaFoldDB" id="A0A6V7WTT6"/>
<organism evidence="2 3">
    <name type="scientific">Meloidogyne enterolobii</name>
    <name type="common">Root-knot nematode worm</name>
    <name type="synonym">Meloidogyne mayaguensis</name>
    <dbReference type="NCBI Taxonomy" id="390850"/>
    <lineage>
        <taxon>Eukaryota</taxon>
        <taxon>Metazoa</taxon>
        <taxon>Ecdysozoa</taxon>
        <taxon>Nematoda</taxon>
        <taxon>Chromadorea</taxon>
        <taxon>Rhabditida</taxon>
        <taxon>Tylenchina</taxon>
        <taxon>Tylenchomorpha</taxon>
        <taxon>Tylenchoidea</taxon>
        <taxon>Meloidogynidae</taxon>
        <taxon>Meloidogyninae</taxon>
        <taxon>Meloidogyne</taxon>
    </lineage>
</organism>
<name>A0A6V7WTT6_MELEN</name>
<dbReference type="GO" id="GO:0003824">
    <property type="term" value="F:catalytic activity"/>
    <property type="evidence" value="ECO:0007669"/>
    <property type="project" value="InterPro"/>
</dbReference>
<dbReference type="InterPro" id="IPR005135">
    <property type="entry name" value="Endo/exonuclease/phosphatase"/>
</dbReference>
<dbReference type="SUPFAM" id="SSF56672">
    <property type="entry name" value="DNA/RNA polymerases"/>
    <property type="match status" value="1"/>
</dbReference>
<dbReference type="InterPro" id="IPR036691">
    <property type="entry name" value="Endo/exonu/phosph_ase_sf"/>
</dbReference>
<dbReference type="Pfam" id="PF00078">
    <property type="entry name" value="RVT_1"/>
    <property type="match status" value="1"/>
</dbReference>
<dbReference type="Pfam" id="PF14529">
    <property type="entry name" value="Exo_endo_phos_2"/>
    <property type="match status" value="1"/>
</dbReference>
<dbReference type="Proteomes" id="UP000580250">
    <property type="component" value="Unassembled WGS sequence"/>
</dbReference>
<dbReference type="PANTHER" id="PTHR47510">
    <property type="entry name" value="REVERSE TRANSCRIPTASE DOMAIN-CONTAINING PROTEIN"/>
    <property type="match status" value="1"/>
</dbReference>
<gene>
    <name evidence="2" type="ORF">MENT_LOCUS43201</name>
</gene>
<dbReference type="InterPro" id="IPR043502">
    <property type="entry name" value="DNA/RNA_pol_sf"/>
</dbReference>
<accession>A0A6V7WTT6</accession>
<proteinExistence type="predicted"/>
<dbReference type="InterPro" id="IPR000477">
    <property type="entry name" value="RT_dom"/>
</dbReference>
<dbReference type="PANTHER" id="PTHR47510:SF3">
    <property type="entry name" value="ENDO_EXONUCLEASE_PHOSPHATASE DOMAIN-CONTAINING PROTEIN"/>
    <property type="match status" value="1"/>
</dbReference>
<dbReference type="OrthoDB" id="410104at2759"/>
<evidence type="ECO:0000259" key="1">
    <source>
        <dbReference type="PROSITE" id="PS50878"/>
    </source>
</evidence>
<dbReference type="SUPFAM" id="SSF56219">
    <property type="entry name" value="DNase I-like"/>
    <property type="match status" value="1"/>
</dbReference>
<dbReference type="EMBL" id="CAJEWN010000805">
    <property type="protein sequence ID" value="CAD2190413.1"/>
    <property type="molecule type" value="Genomic_DNA"/>
</dbReference>
<evidence type="ECO:0000313" key="3">
    <source>
        <dbReference type="Proteomes" id="UP000580250"/>
    </source>
</evidence>
<dbReference type="CDD" id="cd01650">
    <property type="entry name" value="RT_nLTR_like"/>
    <property type="match status" value="1"/>
</dbReference>
<feature type="domain" description="Reverse transcriptase" evidence="1">
    <location>
        <begin position="572"/>
        <end position="813"/>
    </location>
</feature>
<protein>
    <recommendedName>
        <fullName evidence="1">Reverse transcriptase domain-containing protein</fullName>
    </recommendedName>
</protein>
<sequence length="1044" mass="121372">MGVFKNPAEKGHKPRPIKILMPSSQHQRHCLSAWKRERIKICKDELSNIFLRPSLTLQQRQFEYEQRVARRKEREKANMDGIEPGSNYSFNHTAPKTLSKNTKTNQKSITCLYFNARSLKNKLENLHIILEQKMYLLLLITETWLDTKILDSVVIGNFGYSIIRADRNKGVGGGSCIIISNTLPFIIIKSCLGLSYEISGVDLILPNNNIRILNVYRSVNKENTKTFHQLFENLHDLSLDSPSLIITGDFNFPNLSWSTNSPHSKNSKDAQFIEFIDSLELTQHVNFHTRLDKILDLILSSPKNLVKNPQKSTPFGTSDHNPISFEINYYREIKALKSPQKRFYKANYTDINNFLNNIDWLSCFSKASNLNELYSQFLEITHYTIEKYIPITQGKIDPKAIPIHIRKLYSHQKNLFKKIPTKETAKQITLLSKNIDKQLKKFYRNRERKHLKNSLFRFKYTSQFLKPKNSNIPTIFNKNGLPVFSEKVKSNILGDEFSSYFNNEIPDLEDLSQDNPQILNTLEYTPITVNDVFSLLCQAKNISNTSPDQIPYIFLKKCAQTLALPIFNIFSYCLMSSNIPDIWKTAIIQPIPKNAKPKSAQDYRPIGLTCTLLKVFEQIIAKQINEFLLKNEILPPSQHGFVKNKSVTTQLLEITNDISHALEEKSLIDIVYFDLAKAFDSIPHARLFKKLEIIGIKGNLLILIKNIITNRNFKVRVGDTLSSTYETHSGVYQGSVLAPILFNIYLYDLPKYCYNDNIKCKLYADDIKAYQIYKQTNQNQLQNFINKFHEYCLINGLNISINKCHTLYLGKNNKRNPYKIGDKYIDSSCNIIRDLGVYFSSDFKFSEHTQIITSKARRTMYNLLHSIKSKDHNILIHMFNTYIRTGLEFASPIWNPHLKKDIINIEKIQKYFLRSIYARKHGQSKGFNFSNIPKYSNLLKIFKVETLEIRRYKIDLILFHKIIWGNIKVEHNSSFYFINTKTRGEEFKLKTQACATTIRYNSFFIRTARLYSTLPIEIRKNTPINFKKLLDNFDLFSHITSLKT</sequence>
<evidence type="ECO:0000313" key="2">
    <source>
        <dbReference type="EMBL" id="CAD2190413.1"/>
    </source>
</evidence>
<dbReference type="Gene3D" id="3.60.10.10">
    <property type="entry name" value="Endonuclease/exonuclease/phosphatase"/>
    <property type="match status" value="1"/>
</dbReference>